<sequence length="89" mass="9543">MRRLHTWSGTGQTAMADRRIVFLIINGFVAQALLSLTASSAYIGSLTSTELEIPTHQPALFVIMTISDISSPSEIAMNLPPQATSLSVP</sequence>
<name>A0A8H7ANY5_9EURO</name>
<gene>
    <name evidence="2" type="ORF">GJ744_006402</name>
</gene>
<proteinExistence type="predicted"/>
<keyword evidence="1" id="KW-0472">Membrane</keyword>
<dbReference type="EMBL" id="JAACFV010000029">
    <property type="protein sequence ID" value="KAF7510556.1"/>
    <property type="molecule type" value="Genomic_DNA"/>
</dbReference>
<accession>A0A8H7ANY5</accession>
<keyword evidence="3" id="KW-1185">Reference proteome</keyword>
<keyword evidence="1" id="KW-1133">Transmembrane helix</keyword>
<feature type="transmembrane region" description="Helical" evidence="1">
    <location>
        <begin position="20"/>
        <end position="43"/>
    </location>
</feature>
<evidence type="ECO:0000313" key="3">
    <source>
        <dbReference type="Proteomes" id="UP000606974"/>
    </source>
</evidence>
<keyword evidence="1" id="KW-0812">Transmembrane</keyword>
<evidence type="ECO:0000256" key="1">
    <source>
        <dbReference type="SAM" id="Phobius"/>
    </source>
</evidence>
<comment type="caution">
    <text evidence="2">The sequence shown here is derived from an EMBL/GenBank/DDBJ whole genome shotgun (WGS) entry which is preliminary data.</text>
</comment>
<organism evidence="2 3">
    <name type="scientific">Endocarpon pusillum</name>
    <dbReference type="NCBI Taxonomy" id="364733"/>
    <lineage>
        <taxon>Eukaryota</taxon>
        <taxon>Fungi</taxon>
        <taxon>Dikarya</taxon>
        <taxon>Ascomycota</taxon>
        <taxon>Pezizomycotina</taxon>
        <taxon>Eurotiomycetes</taxon>
        <taxon>Chaetothyriomycetidae</taxon>
        <taxon>Verrucariales</taxon>
        <taxon>Verrucariaceae</taxon>
        <taxon>Endocarpon</taxon>
    </lineage>
</organism>
<protein>
    <submittedName>
        <fullName evidence="2">Uncharacterized protein</fullName>
    </submittedName>
</protein>
<dbReference type="AlphaFoldDB" id="A0A8H7ANY5"/>
<dbReference type="Proteomes" id="UP000606974">
    <property type="component" value="Unassembled WGS sequence"/>
</dbReference>
<reference evidence="2" key="1">
    <citation type="submission" date="2020-02" db="EMBL/GenBank/DDBJ databases">
        <authorList>
            <person name="Palmer J.M."/>
        </authorList>
    </citation>
    <scope>NUCLEOTIDE SEQUENCE</scope>
    <source>
        <strain evidence="2">EPUS1.4</strain>
        <tissue evidence="2">Thallus</tissue>
    </source>
</reference>
<evidence type="ECO:0000313" key="2">
    <source>
        <dbReference type="EMBL" id="KAF7510556.1"/>
    </source>
</evidence>